<feature type="transmembrane region" description="Helical" evidence="6">
    <location>
        <begin position="20"/>
        <end position="43"/>
    </location>
</feature>
<dbReference type="RefSeq" id="WP_176010358.1">
    <property type="nucleotide sequence ID" value="NZ_CP041372.2"/>
</dbReference>
<evidence type="ECO:0000256" key="1">
    <source>
        <dbReference type="ARBA" id="ARBA00006068"/>
    </source>
</evidence>
<dbReference type="NCBIfam" id="TIGR00350">
    <property type="entry name" value="lytR_cpsA_psr"/>
    <property type="match status" value="1"/>
</dbReference>
<evidence type="ECO:0000256" key="4">
    <source>
        <dbReference type="ARBA" id="ARBA00022989"/>
    </source>
</evidence>
<evidence type="ECO:0000256" key="5">
    <source>
        <dbReference type="SAM" id="MobiDB-lite"/>
    </source>
</evidence>
<comment type="similarity">
    <text evidence="1">Belongs to the LytR/CpsA/Psr (LCP) family.</text>
</comment>
<dbReference type="PANTHER" id="PTHR33392">
    <property type="entry name" value="POLYISOPRENYL-TEICHOIC ACID--PEPTIDOGLYCAN TEICHOIC ACID TRANSFERASE TAGU"/>
    <property type="match status" value="1"/>
</dbReference>
<keyword evidence="3" id="KW-0735">Signal-anchor</keyword>
<dbReference type="PANTHER" id="PTHR33392:SF3">
    <property type="entry name" value="POLYISOPRENYL-TEICHOIC ACID--PEPTIDOGLYCAN TEICHOIC ACID TRANSFERASE TAGT"/>
    <property type="match status" value="1"/>
</dbReference>
<organism evidence="8 9">
    <name type="scientific">Paenalkalicoccus suaedae</name>
    <dbReference type="NCBI Taxonomy" id="2592382"/>
    <lineage>
        <taxon>Bacteria</taxon>
        <taxon>Bacillati</taxon>
        <taxon>Bacillota</taxon>
        <taxon>Bacilli</taxon>
        <taxon>Bacillales</taxon>
        <taxon>Bacillaceae</taxon>
        <taxon>Paenalkalicoccus</taxon>
    </lineage>
</organism>
<evidence type="ECO:0000313" key="9">
    <source>
        <dbReference type="Proteomes" id="UP000318138"/>
    </source>
</evidence>
<evidence type="ECO:0000256" key="3">
    <source>
        <dbReference type="ARBA" id="ARBA00022968"/>
    </source>
</evidence>
<evidence type="ECO:0000256" key="2">
    <source>
        <dbReference type="ARBA" id="ARBA00022692"/>
    </source>
</evidence>
<accession>A0A859FGX9</accession>
<feature type="domain" description="Cell envelope-related transcriptional attenuator" evidence="7">
    <location>
        <begin position="94"/>
        <end position="241"/>
    </location>
</feature>
<evidence type="ECO:0000313" key="8">
    <source>
        <dbReference type="EMBL" id="QKS72379.1"/>
    </source>
</evidence>
<keyword evidence="9" id="KW-1185">Reference proteome</keyword>
<dbReference type="GO" id="GO:0071555">
    <property type="term" value="P:cell wall organization"/>
    <property type="evidence" value="ECO:0007669"/>
    <property type="project" value="UniProtKB-KW"/>
</dbReference>
<protein>
    <submittedName>
        <fullName evidence="8">LCP family protein</fullName>
    </submittedName>
</protein>
<feature type="compositionally biased region" description="Acidic residues" evidence="5">
    <location>
        <begin position="323"/>
        <end position="340"/>
    </location>
</feature>
<evidence type="ECO:0000259" key="7">
    <source>
        <dbReference type="Pfam" id="PF03816"/>
    </source>
</evidence>
<dbReference type="EMBL" id="CP041372">
    <property type="protein sequence ID" value="QKS72379.1"/>
    <property type="molecule type" value="Genomic_DNA"/>
</dbReference>
<keyword evidence="2 6" id="KW-0812">Transmembrane</keyword>
<keyword evidence="6" id="KW-0472">Membrane</keyword>
<dbReference type="KEGG" id="psua:FLK61_37775"/>
<proteinExistence type="inferred from homology"/>
<dbReference type="Proteomes" id="UP000318138">
    <property type="component" value="Chromosome"/>
</dbReference>
<feature type="region of interest" description="Disordered" evidence="5">
    <location>
        <begin position="319"/>
        <end position="340"/>
    </location>
</feature>
<evidence type="ECO:0000256" key="6">
    <source>
        <dbReference type="SAM" id="Phobius"/>
    </source>
</evidence>
<dbReference type="Gene3D" id="3.40.630.190">
    <property type="entry name" value="LCP protein"/>
    <property type="match status" value="1"/>
</dbReference>
<dbReference type="AlphaFoldDB" id="A0A859FGX9"/>
<dbReference type="InterPro" id="IPR004474">
    <property type="entry name" value="LytR_CpsA_psr"/>
</dbReference>
<reference evidence="9" key="1">
    <citation type="submission" date="2019-07" db="EMBL/GenBank/DDBJ databases">
        <title>Bacillus alkalisoli sp. nov. isolated from saline soil.</title>
        <authorList>
            <person name="Sun J.-Q."/>
            <person name="Xu L."/>
        </authorList>
    </citation>
    <scope>NUCLEOTIDE SEQUENCE [LARGE SCALE GENOMIC DNA]</scope>
    <source>
        <strain evidence="9">M4U3P1</strain>
    </source>
</reference>
<sequence length="340" mass="37868">MTQSRVQSKSGRKRSPFRRFMRTLLIMFVLMFAASGAVVAYMANQVNDVTSSASVELERGDRSENRTEPVSPSKDNISILFLGVDDRDGNLDGRTDANLLATFNRDEGSVKVLSIPRDTLVDIPGRGEDKINHAHAFGGVDLTIDTVEQMLDIPVDYFVTINFTAFMEIVDTLGGIEVDSPIAFTEMDSADTQNAISIDEGIQELDGEEALAYARMRKSDPRGDIGRGERQQQVLEAMLRKGMSFNSIVRFDDVMESLERHVKMNLSFGEIVGMHGYASSLNEVESINFRGNDATYSGVYYFQVEDQSLEEVSTELRVHLGLEEPEVTDDSEAEDDETEE</sequence>
<dbReference type="InterPro" id="IPR050922">
    <property type="entry name" value="LytR/CpsA/Psr_CW_biosynth"/>
</dbReference>
<gene>
    <name evidence="8" type="ORF">FLK61_37775</name>
</gene>
<dbReference type="Pfam" id="PF03816">
    <property type="entry name" value="LytR_cpsA_psr"/>
    <property type="match status" value="1"/>
</dbReference>
<keyword evidence="4 6" id="KW-1133">Transmembrane helix</keyword>
<name>A0A859FGX9_9BACI</name>